<protein>
    <submittedName>
        <fullName evidence="4">Uncharacterized protein</fullName>
    </submittedName>
</protein>
<dbReference type="EnsemblPlants" id="Kaladp0095s0054.1.v1.1">
    <property type="protein sequence ID" value="Kaladp0095s0054.1.v1.1.CDS.1"/>
    <property type="gene ID" value="Kaladp0095s0054.v1.1"/>
</dbReference>
<dbReference type="GO" id="GO:0005615">
    <property type="term" value="C:extracellular space"/>
    <property type="evidence" value="ECO:0007669"/>
    <property type="project" value="InterPro"/>
</dbReference>
<comment type="similarity">
    <text evidence="1">Belongs to the Ole e I family.</text>
</comment>
<dbReference type="PANTHER" id="PTHR31614:SF20">
    <property type="entry name" value="POLLEN PROTEIN OLE E I-LIKE PROTEIN"/>
    <property type="match status" value="1"/>
</dbReference>
<accession>A0A7N0V0M5</accession>
<name>A0A7N0V0M5_KALFE</name>
<keyword evidence="3" id="KW-0732">Signal</keyword>
<dbReference type="Pfam" id="PF01190">
    <property type="entry name" value="Pollen_Ole_e_1"/>
    <property type="match status" value="1"/>
</dbReference>
<dbReference type="InterPro" id="IPR006040">
    <property type="entry name" value="Allergen_Ole_e_I_CS"/>
</dbReference>
<dbReference type="InterPro" id="IPR006041">
    <property type="entry name" value="Pollen_Ole_e1_allergen"/>
</dbReference>
<evidence type="ECO:0000256" key="1">
    <source>
        <dbReference type="ARBA" id="ARBA00010049"/>
    </source>
</evidence>
<feature type="signal peptide" evidence="3">
    <location>
        <begin position="1"/>
        <end position="25"/>
    </location>
</feature>
<evidence type="ECO:0000313" key="4">
    <source>
        <dbReference type="EnsemblPlants" id="Kaladp0095s0054.1.v1.1.CDS.1"/>
    </source>
</evidence>
<keyword evidence="5" id="KW-1185">Reference proteome</keyword>
<evidence type="ECO:0000256" key="3">
    <source>
        <dbReference type="SAM" id="SignalP"/>
    </source>
</evidence>
<dbReference type="Gramene" id="Kaladp0095s0054.1.v1.1">
    <property type="protein sequence ID" value="Kaladp0095s0054.1.v1.1.CDS.1"/>
    <property type="gene ID" value="Kaladp0095s0054.v1.1"/>
</dbReference>
<evidence type="ECO:0000313" key="5">
    <source>
        <dbReference type="Proteomes" id="UP000594263"/>
    </source>
</evidence>
<proteinExistence type="inferred from homology"/>
<dbReference type="OMA" id="ADCNEPF"/>
<dbReference type="PROSITE" id="PS00925">
    <property type="entry name" value="OLEEI"/>
    <property type="match status" value="1"/>
</dbReference>
<organism evidence="4 5">
    <name type="scientific">Kalanchoe fedtschenkoi</name>
    <name type="common">Lavender scallops</name>
    <name type="synonym">South American air plant</name>
    <dbReference type="NCBI Taxonomy" id="63787"/>
    <lineage>
        <taxon>Eukaryota</taxon>
        <taxon>Viridiplantae</taxon>
        <taxon>Streptophyta</taxon>
        <taxon>Embryophyta</taxon>
        <taxon>Tracheophyta</taxon>
        <taxon>Spermatophyta</taxon>
        <taxon>Magnoliopsida</taxon>
        <taxon>eudicotyledons</taxon>
        <taxon>Gunneridae</taxon>
        <taxon>Pentapetalae</taxon>
        <taxon>Saxifragales</taxon>
        <taxon>Crassulaceae</taxon>
        <taxon>Kalanchoe</taxon>
    </lineage>
</organism>
<feature type="chain" id="PRO_5029758271" evidence="3">
    <location>
        <begin position="26"/>
        <end position="161"/>
    </location>
</feature>
<sequence length="161" mass="17486">MATKYLLTSLAVALTFASLLAYTHATDALLVQGKVYCDTCRVGFETKLTEYLAGAKIVLECRQRETGQLTFSEEGVTDATGTYLIEVGGEHEEDICEVRPTKSPRPDCADAAAWEKARVLLTKHNGAITPVRYVNSVAFTKKAAVHGCVDALKELGLVDLF</sequence>
<evidence type="ECO:0000256" key="2">
    <source>
        <dbReference type="ARBA" id="ARBA00023157"/>
    </source>
</evidence>
<keyword evidence="2" id="KW-1015">Disulfide bond</keyword>
<dbReference type="AlphaFoldDB" id="A0A7N0V0M5"/>
<dbReference type="Proteomes" id="UP000594263">
    <property type="component" value="Unplaced"/>
</dbReference>
<reference evidence="4" key="1">
    <citation type="submission" date="2021-01" db="UniProtKB">
        <authorList>
            <consortium name="EnsemblPlants"/>
        </authorList>
    </citation>
    <scope>IDENTIFICATION</scope>
</reference>
<dbReference type="PANTHER" id="PTHR31614">
    <property type="entry name" value="PROTEIN DOWNSTREAM OF FLC-RELATED"/>
    <property type="match status" value="1"/>
</dbReference>